<proteinExistence type="predicted"/>
<evidence type="ECO:0000256" key="1">
    <source>
        <dbReference type="SAM" id="MobiDB-lite"/>
    </source>
</evidence>
<evidence type="ECO:0000313" key="2">
    <source>
        <dbReference type="EMBL" id="CAD6991737.1"/>
    </source>
</evidence>
<comment type="caution">
    <text evidence="2">The sequence shown here is derived from an EMBL/GenBank/DDBJ whole genome shotgun (WGS) entry which is preliminary data.</text>
</comment>
<name>A0A811U0Y5_CERCA</name>
<organism evidence="2 3">
    <name type="scientific">Ceratitis capitata</name>
    <name type="common">Mediterranean fruit fly</name>
    <name type="synonym">Tephritis capitata</name>
    <dbReference type="NCBI Taxonomy" id="7213"/>
    <lineage>
        <taxon>Eukaryota</taxon>
        <taxon>Metazoa</taxon>
        <taxon>Ecdysozoa</taxon>
        <taxon>Arthropoda</taxon>
        <taxon>Hexapoda</taxon>
        <taxon>Insecta</taxon>
        <taxon>Pterygota</taxon>
        <taxon>Neoptera</taxon>
        <taxon>Endopterygota</taxon>
        <taxon>Diptera</taxon>
        <taxon>Brachycera</taxon>
        <taxon>Muscomorpha</taxon>
        <taxon>Tephritoidea</taxon>
        <taxon>Tephritidae</taxon>
        <taxon>Ceratitis</taxon>
        <taxon>Ceratitis</taxon>
    </lineage>
</organism>
<dbReference type="Proteomes" id="UP000606786">
    <property type="component" value="Unassembled WGS sequence"/>
</dbReference>
<sequence>MAPWNWRNPCTSASTDSDDSNQTPPPRRKHKENELNRSSLHSENGGKMYSNFTNNIYQNPKTNATTKFTTPILFSTNRGLHLRVAKPISKSNVDSAASVYGNFAGATGGDLPSGVDDISLSASSDYEINFCDLERWSTNRANTICLEDTFIVSRRNNSLPSPNLSPVDNNCGINRKMQRSGSIFCVPSGSRHALVMPQRSLYQRSTSIQSSFERFGLQ</sequence>
<dbReference type="AlphaFoldDB" id="A0A811U0Y5"/>
<gene>
    <name evidence="2" type="ORF">CCAP1982_LOCUS649</name>
</gene>
<dbReference type="OrthoDB" id="8052636at2759"/>
<dbReference type="EMBL" id="CAJHJT010000001">
    <property type="protein sequence ID" value="CAD6991737.1"/>
    <property type="molecule type" value="Genomic_DNA"/>
</dbReference>
<reference evidence="2" key="1">
    <citation type="submission" date="2020-11" db="EMBL/GenBank/DDBJ databases">
        <authorList>
            <person name="Whitehead M."/>
        </authorList>
    </citation>
    <scope>NUCLEOTIDE SEQUENCE</scope>
    <source>
        <strain evidence="2">EGII</strain>
    </source>
</reference>
<accession>A0A811U0Y5</accession>
<evidence type="ECO:0000313" key="3">
    <source>
        <dbReference type="Proteomes" id="UP000606786"/>
    </source>
</evidence>
<feature type="region of interest" description="Disordered" evidence="1">
    <location>
        <begin position="1"/>
        <end position="47"/>
    </location>
</feature>
<keyword evidence="3" id="KW-1185">Reference proteome</keyword>
<protein>
    <submittedName>
        <fullName evidence="2">(Mediterranean fruit fly) hypothetical protein</fullName>
    </submittedName>
</protein>